<dbReference type="AlphaFoldDB" id="A0A923H7Q6"/>
<evidence type="ECO:0000313" key="1">
    <source>
        <dbReference type="EMBL" id="MBC3757555.1"/>
    </source>
</evidence>
<keyword evidence="2" id="KW-1185">Reference proteome</keyword>
<reference evidence="1" key="1">
    <citation type="submission" date="2020-08" db="EMBL/GenBank/DDBJ databases">
        <title>Hyunsoonleella sp. strain SJ7 genome sequencing and assembly.</title>
        <authorList>
            <person name="Kim I."/>
        </authorList>
    </citation>
    <scope>NUCLEOTIDE SEQUENCE</scope>
    <source>
        <strain evidence="1">SJ7</strain>
    </source>
</reference>
<gene>
    <name evidence="1" type="ORF">H7U19_04020</name>
</gene>
<accession>A0A923H7Q6</accession>
<comment type="caution">
    <text evidence="1">The sequence shown here is derived from an EMBL/GenBank/DDBJ whole genome shotgun (WGS) entry which is preliminary data.</text>
</comment>
<sequence length="172" mass="19006">MVLLSNFGCTKPIDFDQADDLLLEPVLESSIIFYEAAAGDFFAGGMLQNVVQDVVGIDIFGDSFVQDNLIKTEFVFEVKNSIDRAFDLRLDFLDENGQVLESFTVDTPASPDNSEIITEHIETFEGVPLENLKQSRQLVFTLVMQTGPPLNQNSQGTIALKSKGIFYLMIGG</sequence>
<protein>
    <submittedName>
        <fullName evidence="1">Uncharacterized protein</fullName>
    </submittedName>
</protein>
<proteinExistence type="predicted"/>
<dbReference type="RefSeq" id="WP_186559116.1">
    <property type="nucleotide sequence ID" value="NZ_JACNMF010000001.1"/>
</dbReference>
<organism evidence="1 2">
    <name type="scientific">Hyunsoonleella aquatilis</name>
    <dbReference type="NCBI Taxonomy" id="2762758"/>
    <lineage>
        <taxon>Bacteria</taxon>
        <taxon>Pseudomonadati</taxon>
        <taxon>Bacteroidota</taxon>
        <taxon>Flavobacteriia</taxon>
        <taxon>Flavobacteriales</taxon>
        <taxon>Flavobacteriaceae</taxon>
    </lineage>
</organism>
<evidence type="ECO:0000313" key="2">
    <source>
        <dbReference type="Proteomes" id="UP000656244"/>
    </source>
</evidence>
<dbReference type="Proteomes" id="UP000656244">
    <property type="component" value="Unassembled WGS sequence"/>
</dbReference>
<dbReference type="EMBL" id="JACNMF010000001">
    <property type="protein sequence ID" value="MBC3757555.1"/>
    <property type="molecule type" value="Genomic_DNA"/>
</dbReference>
<name>A0A923H7Q6_9FLAO</name>